<evidence type="ECO:0000313" key="2">
    <source>
        <dbReference type="EMBL" id="KPD02798.1"/>
    </source>
</evidence>
<dbReference type="InterPro" id="IPR016181">
    <property type="entry name" value="Acyl_CoA_acyltransferase"/>
</dbReference>
<dbReference type="PANTHER" id="PTHR43792:SF16">
    <property type="entry name" value="N-ACETYLTRANSFERASE DOMAIN-CONTAINING PROTEIN"/>
    <property type="match status" value="1"/>
</dbReference>
<dbReference type="EC" id="2.3.1.-" evidence="2"/>
<dbReference type="PROSITE" id="PS51186">
    <property type="entry name" value="GNAT"/>
    <property type="match status" value="1"/>
</dbReference>
<keyword evidence="3" id="KW-1185">Reference proteome</keyword>
<dbReference type="Gene3D" id="3.40.630.30">
    <property type="match status" value="1"/>
</dbReference>
<dbReference type="Proteomes" id="UP000053226">
    <property type="component" value="Unassembled WGS sequence"/>
</dbReference>
<sequence>MNIECITPVITPPDTYIPRLETERLILTAHTLDDHNQVIEMWRDPAVTRYILGGQLSTPRETWMRMLSYLGLWSMLGYGYWAIKEKSTGRYVGDLGFADFHRDIEPSTRYIPEAGWALASWAQGKGYATEALLAAIHWLQNTREITSCLCLIEPDNLPSIKLAKRVGFKKSHTLRLNGELTELFILSTGNSTRDKIDIAIK</sequence>
<name>A0A0N1KIC1_9GAMM</name>
<accession>A0A0N1KIC1</accession>
<organism evidence="2 3">
    <name type="scientific">Moellerella wisconsensis ATCC 35017</name>
    <dbReference type="NCBI Taxonomy" id="1354267"/>
    <lineage>
        <taxon>Bacteria</taxon>
        <taxon>Pseudomonadati</taxon>
        <taxon>Pseudomonadota</taxon>
        <taxon>Gammaproteobacteria</taxon>
        <taxon>Enterobacterales</taxon>
        <taxon>Morganellaceae</taxon>
        <taxon>Moellerella</taxon>
    </lineage>
</organism>
<gene>
    <name evidence="2" type="ORF">M992_1955</name>
</gene>
<dbReference type="InterPro" id="IPR000182">
    <property type="entry name" value="GNAT_dom"/>
</dbReference>
<proteinExistence type="predicted"/>
<dbReference type="EMBL" id="LGAA01000018">
    <property type="protein sequence ID" value="KPD02798.1"/>
    <property type="molecule type" value="Genomic_DNA"/>
</dbReference>
<keyword evidence="2" id="KW-0808">Transferase</keyword>
<dbReference type="InterPro" id="IPR051531">
    <property type="entry name" value="N-acetyltransferase"/>
</dbReference>
<dbReference type="GO" id="GO:0016747">
    <property type="term" value="F:acyltransferase activity, transferring groups other than amino-acyl groups"/>
    <property type="evidence" value="ECO:0007669"/>
    <property type="project" value="InterPro"/>
</dbReference>
<dbReference type="PANTHER" id="PTHR43792">
    <property type="entry name" value="GNAT FAMILY, PUTATIVE (AFU_ORTHOLOGUE AFUA_3G00765)-RELATED-RELATED"/>
    <property type="match status" value="1"/>
</dbReference>
<dbReference type="RefSeq" id="WP_248842512.1">
    <property type="nucleotide sequence ID" value="NZ_CAWMUS010000018.1"/>
</dbReference>
<dbReference type="Pfam" id="PF13302">
    <property type="entry name" value="Acetyltransf_3"/>
    <property type="match status" value="1"/>
</dbReference>
<dbReference type="SUPFAM" id="SSF55729">
    <property type="entry name" value="Acyl-CoA N-acyltransferases (Nat)"/>
    <property type="match status" value="1"/>
</dbReference>
<feature type="domain" description="N-acetyltransferase" evidence="1">
    <location>
        <begin position="25"/>
        <end position="186"/>
    </location>
</feature>
<evidence type="ECO:0000313" key="3">
    <source>
        <dbReference type="Proteomes" id="UP000053226"/>
    </source>
</evidence>
<comment type="caution">
    <text evidence="2">The sequence shown here is derived from an EMBL/GenBank/DDBJ whole genome shotgun (WGS) entry which is preliminary data.</text>
</comment>
<evidence type="ECO:0000259" key="1">
    <source>
        <dbReference type="PROSITE" id="PS51186"/>
    </source>
</evidence>
<dbReference type="AlphaFoldDB" id="A0A0N1KIC1"/>
<keyword evidence="2" id="KW-0012">Acyltransferase</keyword>
<reference evidence="2 3" key="1">
    <citation type="submission" date="2015-07" db="EMBL/GenBank/DDBJ databases">
        <title>ATOL: Assembling a taxonomically balanced genome-scale reconstruction of the evolutionary history of the Enterobacteriaceae.</title>
        <authorList>
            <person name="Plunkett G.III."/>
            <person name="Neeno-Eckwall E.C."/>
            <person name="Glasner J.D."/>
            <person name="Perna N.T."/>
        </authorList>
    </citation>
    <scope>NUCLEOTIDE SEQUENCE [LARGE SCALE GENOMIC DNA]</scope>
    <source>
        <strain evidence="2 3">ATCC 35017</strain>
    </source>
</reference>
<protein>
    <submittedName>
        <fullName evidence="2">GNAT family acetyltransferase</fullName>
        <ecNumber evidence="2">2.3.1.-</ecNumber>
    </submittedName>
</protein>